<reference evidence="2 3" key="1">
    <citation type="journal article" date="2012" name="Genet. Mol. Biol.">
        <title>Analysis of 16S rRNA and mxaF genes revealing insights into Methylobacterium niche-specific plant association.</title>
        <authorList>
            <person name="Dourado M.N."/>
            <person name="Andreote F.D."/>
            <person name="Dini-Andreote F."/>
            <person name="Conti R."/>
            <person name="Araujo J.M."/>
            <person name="Araujo W.L."/>
        </authorList>
    </citation>
    <scope>NUCLEOTIDE SEQUENCE [LARGE SCALE GENOMIC DNA]</scope>
    <source>
        <strain evidence="2 3">SR1.6/6</strain>
    </source>
</reference>
<feature type="region of interest" description="Disordered" evidence="1">
    <location>
        <begin position="38"/>
        <end position="85"/>
    </location>
</feature>
<organism evidence="2 3">
    <name type="scientific">Methylobacterium mesophilicum SR1.6/6</name>
    <dbReference type="NCBI Taxonomy" id="908290"/>
    <lineage>
        <taxon>Bacteria</taxon>
        <taxon>Pseudomonadati</taxon>
        <taxon>Pseudomonadota</taxon>
        <taxon>Alphaproteobacteria</taxon>
        <taxon>Hyphomicrobiales</taxon>
        <taxon>Methylobacteriaceae</taxon>
        <taxon>Methylobacterium</taxon>
    </lineage>
</organism>
<proteinExistence type="predicted"/>
<evidence type="ECO:0000313" key="2">
    <source>
        <dbReference type="EMBL" id="QGY01435.1"/>
    </source>
</evidence>
<accession>A0A6B9FJV0</accession>
<dbReference type="OrthoDB" id="8455758at2"/>
<name>A0A6B9FJV0_9HYPH</name>
<dbReference type="RefSeq" id="WP_010685266.1">
    <property type="nucleotide sequence ID" value="NZ_CP043538.1"/>
</dbReference>
<gene>
    <name evidence="2" type="ORF">MMSR116_05620</name>
</gene>
<sequence length="85" mass="8556">MPPKLTKTIIGAVVAIALAAAVSYGLISQQTADQIQTKANQTLQNDQGSLGPGQNQPPAPPSNSIPQAPGQPGASPQPPAPAPRQ</sequence>
<dbReference type="EMBL" id="CP043538">
    <property type="protein sequence ID" value="QGY01435.1"/>
    <property type="molecule type" value="Genomic_DNA"/>
</dbReference>
<feature type="compositionally biased region" description="Polar residues" evidence="1">
    <location>
        <begin position="38"/>
        <end position="54"/>
    </location>
</feature>
<dbReference type="KEGG" id="mmes:MMSR116_05620"/>
<dbReference type="AlphaFoldDB" id="A0A6B9FJV0"/>
<evidence type="ECO:0000256" key="1">
    <source>
        <dbReference type="SAM" id="MobiDB-lite"/>
    </source>
</evidence>
<reference evidence="2 3" key="2">
    <citation type="journal article" date="2013" name="Genome Announc.">
        <title>Draft Genome Sequence of Methylobacterium mesophilicum Strain SR1.6/6, Isolated from Citrus sinensis.</title>
        <authorList>
            <person name="Marinho Almeida D."/>
            <person name="Dini-Andreote F."/>
            <person name="Camargo Neves A.A."/>
            <person name="Juca Ramos R.T."/>
            <person name="Andreote F.D."/>
            <person name="Carneiro A.R."/>
            <person name="Oliveira de Souza Lima A."/>
            <person name="Caracciolo Gomes de Sa P.H."/>
            <person name="Ribeiro Barbosa M.S."/>
            <person name="Araujo W.L."/>
            <person name="Silva A."/>
        </authorList>
    </citation>
    <scope>NUCLEOTIDE SEQUENCE [LARGE SCALE GENOMIC DNA]</scope>
    <source>
        <strain evidence="2 3">SR1.6/6</strain>
    </source>
</reference>
<evidence type="ECO:0000313" key="3">
    <source>
        <dbReference type="Proteomes" id="UP000012488"/>
    </source>
</evidence>
<protein>
    <submittedName>
        <fullName evidence="2">Uncharacterized protein</fullName>
    </submittedName>
</protein>
<dbReference type="Proteomes" id="UP000012488">
    <property type="component" value="Chromosome"/>
</dbReference>
<feature type="compositionally biased region" description="Pro residues" evidence="1">
    <location>
        <begin position="75"/>
        <end position="85"/>
    </location>
</feature>